<protein>
    <submittedName>
        <fullName evidence="2">Aminoglycoside phosphotransferase</fullName>
    </submittedName>
</protein>
<evidence type="ECO:0000313" key="3">
    <source>
        <dbReference type="Proteomes" id="UP000642125"/>
    </source>
</evidence>
<dbReference type="AlphaFoldDB" id="A0A919PAG9"/>
<reference evidence="2" key="1">
    <citation type="submission" date="2021-01" db="EMBL/GenBank/DDBJ databases">
        <title>Whole genome shotgun sequence of Cellulomonas pakistanensis NBRC 110800.</title>
        <authorList>
            <person name="Komaki H."/>
            <person name="Tamura T."/>
        </authorList>
    </citation>
    <scope>NUCLEOTIDE SEQUENCE</scope>
    <source>
        <strain evidence="2">NBRC 110800</strain>
    </source>
</reference>
<dbReference type="Gene3D" id="3.90.1200.10">
    <property type="match status" value="1"/>
</dbReference>
<dbReference type="SUPFAM" id="SSF56112">
    <property type="entry name" value="Protein kinase-like (PK-like)"/>
    <property type="match status" value="1"/>
</dbReference>
<dbReference type="Gene3D" id="3.30.200.20">
    <property type="entry name" value="Phosphorylase Kinase, domain 1"/>
    <property type="match status" value="1"/>
</dbReference>
<dbReference type="CDD" id="cd05155">
    <property type="entry name" value="APH_ChoK_like_1"/>
    <property type="match status" value="1"/>
</dbReference>
<evidence type="ECO:0000259" key="1">
    <source>
        <dbReference type="Pfam" id="PF01636"/>
    </source>
</evidence>
<proteinExistence type="predicted"/>
<dbReference type="Proteomes" id="UP000642125">
    <property type="component" value="Unassembled WGS sequence"/>
</dbReference>
<dbReference type="PANTHER" id="PTHR21310:SF42">
    <property type="entry name" value="BIFUNCTIONAL AAC_APH"/>
    <property type="match status" value="1"/>
</dbReference>
<dbReference type="Pfam" id="PF01636">
    <property type="entry name" value="APH"/>
    <property type="match status" value="1"/>
</dbReference>
<evidence type="ECO:0000313" key="2">
    <source>
        <dbReference type="EMBL" id="GIG35047.1"/>
    </source>
</evidence>
<dbReference type="InterPro" id="IPR051678">
    <property type="entry name" value="AGP_Transferase"/>
</dbReference>
<dbReference type="RefSeq" id="WP_203667082.1">
    <property type="nucleotide sequence ID" value="NZ_BONO01000002.1"/>
</dbReference>
<feature type="domain" description="Aminoglycoside phosphotransferase" evidence="1">
    <location>
        <begin position="53"/>
        <end position="278"/>
    </location>
</feature>
<name>A0A919PAG9_9CELL</name>
<organism evidence="2 3">
    <name type="scientific">Cellulomonas pakistanensis</name>
    <dbReference type="NCBI Taxonomy" id="992287"/>
    <lineage>
        <taxon>Bacteria</taxon>
        <taxon>Bacillati</taxon>
        <taxon>Actinomycetota</taxon>
        <taxon>Actinomycetes</taxon>
        <taxon>Micrococcales</taxon>
        <taxon>Cellulomonadaceae</taxon>
        <taxon>Cellulomonas</taxon>
    </lineage>
</organism>
<keyword evidence="3" id="KW-1185">Reference proteome</keyword>
<sequence>MLPDPADDVRPDPDARLDPGAVRADRIDVDLVRALLAEQHPRWAGLPLRPVANGGNDHRMFRLGDDLAVRLPSAPGYVPQVAKEQAWLPRLAPHLPLPVPEVRAVGAPSELFPAPWSVYAWLPGAPLARTPVDDPVRIAGDLAGFLVALRGCDTGGAPGPGLHSAFRGGALEHWDDEVGDILHRVHGRDRDVAAGLWRDALAAPFTGTPTWLHGDVAVNNLLVQDGRLSAVVDFGCSAVGDTACDTTPVWTWLSGAARDTYRRELGVDDATWARGRGWAVWKALILVTNEPPEQRRLARHVLDELLAGV</sequence>
<dbReference type="EMBL" id="BONO01000002">
    <property type="protein sequence ID" value="GIG35047.1"/>
    <property type="molecule type" value="Genomic_DNA"/>
</dbReference>
<gene>
    <name evidence="2" type="ORF">Cpa01nite_04280</name>
</gene>
<dbReference type="InterPro" id="IPR002575">
    <property type="entry name" value="Aminoglycoside_PTrfase"/>
</dbReference>
<dbReference type="InterPro" id="IPR011009">
    <property type="entry name" value="Kinase-like_dom_sf"/>
</dbReference>
<comment type="caution">
    <text evidence="2">The sequence shown here is derived from an EMBL/GenBank/DDBJ whole genome shotgun (WGS) entry which is preliminary data.</text>
</comment>
<accession>A0A919PAG9</accession>
<dbReference type="PANTHER" id="PTHR21310">
    <property type="entry name" value="AMINOGLYCOSIDE PHOSPHOTRANSFERASE-RELATED-RELATED"/>
    <property type="match status" value="1"/>
</dbReference>